<proteinExistence type="predicted"/>
<feature type="region of interest" description="Disordered" evidence="1">
    <location>
        <begin position="141"/>
        <end position="319"/>
    </location>
</feature>
<feature type="compositionally biased region" description="Polar residues" evidence="1">
    <location>
        <begin position="310"/>
        <end position="319"/>
    </location>
</feature>
<keyword evidence="4" id="KW-1185">Reference proteome</keyword>
<dbReference type="PANTHER" id="PTHR47204">
    <property type="entry name" value="OS02G0168900 PROTEIN"/>
    <property type="match status" value="1"/>
</dbReference>
<dbReference type="AlphaFoldDB" id="A0A5B0RQZ9"/>
<dbReference type="OrthoDB" id="6222486at2759"/>
<feature type="region of interest" description="Disordered" evidence="1">
    <location>
        <begin position="89"/>
        <end position="108"/>
    </location>
</feature>
<feature type="compositionally biased region" description="Polar residues" evidence="1">
    <location>
        <begin position="141"/>
        <end position="174"/>
    </location>
</feature>
<feature type="compositionally biased region" description="Basic residues" evidence="1">
    <location>
        <begin position="178"/>
        <end position="190"/>
    </location>
</feature>
<dbReference type="EMBL" id="VSWC01000196">
    <property type="protein sequence ID" value="KAA1066374.1"/>
    <property type="molecule type" value="Genomic_DNA"/>
</dbReference>
<dbReference type="Pfam" id="PF08615">
    <property type="entry name" value="RNase_H2_suC"/>
    <property type="match status" value="1"/>
</dbReference>
<dbReference type="GO" id="GO:0006401">
    <property type="term" value="P:RNA catabolic process"/>
    <property type="evidence" value="ECO:0007669"/>
    <property type="project" value="InterPro"/>
</dbReference>
<accession>A0A5B0RQZ9</accession>
<dbReference type="Proteomes" id="UP000324748">
    <property type="component" value="Unassembled WGS sequence"/>
</dbReference>
<dbReference type="GO" id="GO:0032299">
    <property type="term" value="C:ribonuclease H2 complex"/>
    <property type="evidence" value="ECO:0007669"/>
    <property type="project" value="InterPro"/>
</dbReference>
<dbReference type="Gene3D" id="2.40.128.680">
    <property type="match status" value="1"/>
</dbReference>
<dbReference type="PANTHER" id="PTHR47204:SF1">
    <property type="entry name" value="RIBONUCLEASE H2 SUBUNIT C"/>
    <property type="match status" value="1"/>
</dbReference>
<dbReference type="Proteomes" id="UP000325313">
    <property type="component" value="Unassembled WGS sequence"/>
</dbReference>
<evidence type="ECO:0000313" key="3">
    <source>
        <dbReference type="EMBL" id="KAA1128301.1"/>
    </source>
</evidence>
<reference evidence="4 5" key="1">
    <citation type="submission" date="2019-05" db="EMBL/GenBank/DDBJ databases">
        <title>Emergence of the Ug99 lineage of the wheat stem rust pathogen through somatic hybridization.</title>
        <authorList>
            <person name="Li F."/>
            <person name="Upadhyaya N.M."/>
            <person name="Sperschneider J."/>
            <person name="Matny O."/>
            <person name="Nguyen-Phuc H."/>
            <person name="Mago R."/>
            <person name="Raley C."/>
            <person name="Miller M.E."/>
            <person name="Silverstein K.A.T."/>
            <person name="Henningsen E."/>
            <person name="Hirsch C.D."/>
            <person name="Visser B."/>
            <person name="Pretorius Z.A."/>
            <person name="Steffenson B.J."/>
            <person name="Schwessinger B."/>
            <person name="Dodds P.N."/>
            <person name="Figueroa M."/>
        </authorList>
    </citation>
    <scope>NUCLEOTIDE SEQUENCE [LARGE SCALE GENOMIC DNA]</scope>
    <source>
        <strain evidence="2">21-0</strain>
        <strain evidence="3 5">Ug99</strain>
    </source>
</reference>
<feature type="compositionally biased region" description="Polar residues" evidence="1">
    <location>
        <begin position="195"/>
        <end position="204"/>
    </location>
</feature>
<dbReference type="CDD" id="cd09271">
    <property type="entry name" value="RNase_H2-C"/>
    <property type="match status" value="1"/>
</dbReference>
<dbReference type="InterPro" id="IPR013924">
    <property type="entry name" value="RNase_H2_suC"/>
</dbReference>
<feature type="compositionally biased region" description="Polar residues" evidence="1">
    <location>
        <begin position="89"/>
        <end position="101"/>
    </location>
</feature>
<organism evidence="3 5">
    <name type="scientific">Puccinia graminis f. sp. tritici</name>
    <dbReference type="NCBI Taxonomy" id="56615"/>
    <lineage>
        <taxon>Eukaryota</taxon>
        <taxon>Fungi</taxon>
        <taxon>Dikarya</taxon>
        <taxon>Basidiomycota</taxon>
        <taxon>Pucciniomycotina</taxon>
        <taxon>Pucciniomycetes</taxon>
        <taxon>Pucciniales</taxon>
        <taxon>Pucciniaceae</taxon>
        <taxon>Puccinia</taxon>
    </lineage>
</organism>
<feature type="compositionally biased region" description="Acidic residues" evidence="1">
    <location>
        <begin position="218"/>
        <end position="230"/>
    </location>
</feature>
<comment type="caution">
    <text evidence="3">The sequence shown here is derived from an EMBL/GenBank/DDBJ whole genome shotgun (WGS) entry which is preliminary data.</text>
</comment>
<name>A0A5B0RQZ9_PUCGR</name>
<feature type="compositionally biased region" description="Basic and acidic residues" evidence="1">
    <location>
        <begin position="246"/>
        <end position="273"/>
    </location>
</feature>
<evidence type="ECO:0000313" key="4">
    <source>
        <dbReference type="Proteomes" id="UP000324748"/>
    </source>
</evidence>
<evidence type="ECO:0000256" key="1">
    <source>
        <dbReference type="SAM" id="MobiDB-lite"/>
    </source>
</evidence>
<dbReference type="EMBL" id="VDEP01000142">
    <property type="protein sequence ID" value="KAA1128301.1"/>
    <property type="molecule type" value="Genomic_DNA"/>
</dbReference>
<evidence type="ECO:0000313" key="2">
    <source>
        <dbReference type="EMBL" id="KAA1066374.1"/>
    </source>
</evidence>
<gene>
    <name evidence="2" type="ORF">PGT21_029447</name>
    <name evidence="3" type="ORF">PGTUg99_002182</name>
</gene>
<sequence>MFSGSFLELNDISIQTSQNSDRYVVDHSSTMQTQPRPSILIRHTGHELKQEPEEGGQAIAGGDKLDLMPFSIDYHGPAEISKYFLTRPVSTNAPSSSSTTDNKPEEAGEQLECYEGSFRGRYLHGTRLKIPDGYSGLVLSSSDAHPAAQSSDQTSTSKPSLVPTHSTRNNTMTGTIRGRGRGRGRARGRRLGQAVVTQPPVTQIQRKRKQGKVGAFLDSDEDDDEDEDDDDHMKKKQNQAIIEISSDSHPEPSRSSDLDQQDVKEPRTDRETLVPKAEPPPSSPPLVALDKAPSSPPESKPNPIIHLSSDPATTSAQNTQSKVLTSIGHFEQITIWNPDHPLDLTEDVYARAINEWVGLSHLIHSLPSAD</sequence>
<evidence type="ECO:0000313" key="5">
    <source>
        <dbReference type="Proteomes" id="UP000325313"/>
    </source>
</evidence>
<protein>
    <submittedName>
        <fullName evidence="3">Uncharacterized protein</fullName>
    </submittedName>
</protein>